<evidence type="ECO:0000256" key="2">
    <source>
        <dbReference type="SAM" id="SignalP"/>
    </source>
</evidence>
<sequence length="499" mass="53113">MMRSIATACLVVLTDSLLSLASAQRQPNDIPSTVNGCADALISADEDGNGVITRDEHLDFANEIAELLCQPVPLSPELSFDLQTIFITSSCLCQDLDGYEVGCCFGEDAGIIANGAAADDETRTDEQRDYLRSVCLLTQAVLGPSECGESMMSFDDTSKDEMVETQDTPSPGSYDEETDDIPGTLPGCTAALLANDEDGDWSIRRDEYLGVVNDVADLLCVPPREDLDLQLQTTFISLACLCLEREGAASDCCFADNAAIDVSVVSGFRSEDDELYLRAVCVLTQAIFGHGQCNDESASPSDAETTPIPVSEDPSEAAVAPAANNDISGTVRGCADALLAHDQDNSWTIIERDEYLGFTNRVAELLCVPPRESMDLELQTAFNSIACLCAEQESADPTCCLGENAKIDIEGAAVDADSRTPEQEAYLRSVCLITQAIVGPDQCNEDESDYVAIEEGNVAASEKTLGPTSEDSMDSTSSLRGTVVPTVLATVTATVDISK</sequence>
<name>A0A9N8HZ99_9STRA</name>
<protein>
    <recommendedName>
        <fullName evidence="3">EF-hand domain-containing protein</fullName>
    </recommendedName>
</protein>
<feature type="region of interest" description="Disordered" evidence="1">
    <location>
        <begin position="158"/>
        <end position="177"/>
    </location>
</feature>
<organism evidence="4 5">
    <name type="scientific">Seminavis robusta</name>
    <dbReference type="NCBI Taxonomy" id="568900"/>
    <lineage>
        <taxon>Eukaryota</taxon>
        <taxon>Sar</taxon>
        <taxon>Stramenopiles</taxon>
        <taxon>Ochrophyta</taxon>
        <taxon>Bacillariophyta</taxon>
        <taxon>Bacillariophyceae</taxon>
        <taxon>Bacillariophycidae</taxon>
        <taxon>Naviculales</taxon>
        <taxon>Naviculaceae</taxon>
        <taxon>Seminavis</taxon>
    </lineage>
</organism>
<proteinExistence type="predicted"/>
<evidence type="ECO:0000313" key="5">
    <source>
        <dbReference type="Proteomes" id="UP001153069"/>
    </source>
</evidence>
<keyword evidence="2" id="KW-0732">Signal</keyword>
<dbReference type="PROSITE" id="PS50222">
    <property type="entry name" value="EF_HAND_2"/>
    <property type="match status" value="1"/>
</dbReference>
<dbReference type="EMBL" id="CAICTM010003402">
    <property type="protein sequence ID" value="CAB9531296.1"/>
    <property type="molecule type" value="Genomic_DNA"/>
</dbReference>
<feature type="domain" description="EF-hand" evidence="3">
    <location>
        <begin position="32"/>
        <end position="67"/>
    </location>
</feature>
<comment type="caution">
    <text evidence="4">The sequence shown here is derived from an EMBL/GenBank/DDBJ whole genome shotgun (WGS) entry which is preliminary data.</text>
</comment>
<dbReference type="InterPro" id="IPR002048">
    <property type="entry name" value="EF_hand_dom"/>
</dbReference>
<feature type="region of interest" description="Disordered" evidence="1">
    <location>
        <begin position="294"/>
        <end position="314"/>
    </location>
</feature>
<dbReference type="AlphaFoldDB" id="A0A9N8HZ99"/>
<gene>
    <name evidence="4" type="ORF">SEMRO_3404_G347630.1</name>
</gene>
<dbReference type="Proteomes" id="UP001153069">
    <property type="component" value="Unassembled WGS sequence"/>
</dbReference>
<feature type="chain" id="PRO_5040281512" description="EF-hand domain-containing protein" evidence="2">
    <location>
        <begin position="24"/>
        <end position="499"/>
    </location>
</feature>
<reference evidence="4" key="1">
    <citation type="submission" date="2020-06" db="EMBL/GenBank/DDBJ databases">
        <authorList>
            <consortium name="Plant Systems Biology data submission"/>
        </authorList>
    </citation>
    <scope>NUCLEOTIDE SEQUENCE</scope>
    <source>
        <strain evidence="4">D6</strain>
    </source>
</reference>
<evidence type="ECO:0000259" key="3">
    <source>
        <dbReference type="PROSITE" id="PS50222"/>
    </source>
</evidence>
<dbReference type="GO" id="GO:0005509">
    <property type="term" value="F:calcium ion binding"/>
    <property type="evidence" value="ECO:0007669"/>
    <property type="project" value="InterPro"/>
</dbReference>
<evidence type="ECO:0000256" key="1">
    <source>
        <dbReference type="SAM" id="MobiDB-lite"/>
    </source>
</evidence>
<dbReference type="OrthoDB" id="48635at2759"/>
<keyword evidence="5" id="KW-1185">Reference proteome</keyword>
<feature type="compositionally biased region" description="Polar residues" evidence="1">
    <location>
        <begin position="294"/>
        <end position="304"/>
    </location>
</feature>
<evidence type="ECO:0000313" key="4">
    <source>
        <dbReference type="EMBL" id="CAB9531296.1"/>
    </source>
</evidence>
<feature type="signal peptide" evidence="2">
    <location>
        <begin position="1"/>
        <end position="23"/>
    </location>
</feature>
<accession>A0A9N8HZ99</accession>